<sequence>MQPFSGSSKPLGSTEDMKLRPIYDHMNRQDILLGGIRVGRVAYEDAVDQNCSQIPLHNSSWHEGECDPAYPLNCGLYAKNELGHGAQVRGIETTAAFDKRRPGGIGFAIHTVSMARVIIGAADHEVHTFDVQFRSLEDGKAMFDIELGHIEHSISPERAQITAALLQYEEFVQWHRYRLCCLHQHSDSTHQPPHTRPLSSATAISKKSLLTKYASGLTSFSRDCLWMRLR</sequence>
<dbReference type="PANTHER" id="PTHR10909">
    <property type="entry name" value="ELECTRON TRANSPORT OXIDOREDUCTASE"/>
    <property type="match status" value="1"/>
</dbReference>
<dbReference type="AlphaFoldDB" id="A0A2J6Q4E6"/>
<dbReference type="Gene3D" id="2.40.110.10">
    <property type="entry name" value="Butyryl-CoA Dehydrogenase, subunit A, domain 2"/>
    <property type="match status" value="1"/>
</dbReference>
<dbReference type="OrthoDB" id="538336at2759"/>
<evidence type="ECO:0000313" key="1">
    <source>
        <dbReference type="EMBL" id="PMD21133.1"/>
    </source>
</evidence>
<dbReference type="GO" id="GO:0005504">
    <property type="term" value="F:fatty acid binding"/>
    <property type="evidence" value="ECO:0007669"/>
    <property type="project" value="TreeGrafter"/>
</dbReference>
<dbReference type="EMBL" id="KZ613482">
    <property type="protein sequence ID" value="PMD21133.1"/>
    <property type="molecule type" value="Genomic_DNA"/>
</dbReference>
<dbReference type="GO" id="GO:0005777">
    <property type="term" value="C:peroxisome"/>
    <property type="evidence" value="ECO:0007669"/>
    <property type="project" value="InterPro"/>
</dbReference>
<dbReference type="GO" id="GO:0003997">
    <property type="term" value="F:acyl-CoA oxidase activity"/>
    <property type="evidence" value="ECO:0007669"/>
    <property type="project" value="InterPro"/>
</dbReference>
<organism evidence="1 2">
    <name type="scientific">Hyaloscypha hepaticicola</name>
    <dbReference type="NCBI Taxonomy" id="2082293"/>
    <lineage>
        <taxon>Eukaryota</taxon>
        <taxon>Fungi</taxon>
        <taxon>Dikarya</taxon>
        <taxon>Ascomycota</taxon>
        <taxon>Pezizomycotina</taxon>
        <taxon>Leotiomycetes</taxon>
        <taxon>Helotiales</taxon>
        <taxon>Hyaloscyphaceae</taxon>
        <taxon>Hyaloscypha</taxon>
    </lineage>
</organism>
<dbReference type="PANTHER" id="PTHR10909:SF250">
    <property type="entry name" value="PEROXISOMAL ACYL-COENZYME A OXIDASE 1"/>
    <property type="match status" value="1"/>
</dbReference>
<dbReference type="InterPro" id="IPR046373">
    <property type="entry name" value="Acyl-CoA_Oxase/DH_mid-dom_sf"/>
</dbReference>
<gene>
    <name evidence="1" type="ORF">NA56DRAFT_703817</name>
</gene>
<protein>
    <submittedName>
        <fullName evidence="1">Uncharacterized protein</fullName>
    </submittedName>
</protein>
<reference evidence="1 2" key="1">
    <citation type="submission" date="2016-05" db="EMBL/GenBank/DDBJ databases">
        <title>A degradative enzymes factory behind the ericoid mycorrhizal symbiosis.</title>
        <authorList>
            <consortium name="DOE Joint Genome Institute"/>
            <person name="Martino E."/>
            <person name="Morin E."/>
            <person name="Grelet G."/>
            <person name="Kuo A."/>
            <person name="Kohler A."/>
            <person name="Daghino S."/>
            <person name="Barry K."/>
            <person name="Choi C."/>
            <person name="Cichocki N."/>
            <person name="Clum A."/>
            <person name="Copeland A."/>
            <person name="Hainaut M."/>
            <person name="Haridas S."/>
            <person name="Labutti K."/>
            <person name="Lindquist E."/>
            <person name="Lipzen A."/>
            <person name="Khouja H.-R."/>
            <person name="Murat C."/>
            <person name="Ohm R."/>
            <person name="Olson A."/>
            <person name="Spatafora J."/>
            <person name="Veneault-Fourrey C."/>
            <person name="Henrissat B."/>
            <person name="Grigoriev I."/>
            <person name="Martin F."/>
            <person name="Perotto S."/>
        </authorList>
    </citation>
    <scope>NUCLEOTIDE SEQUENCE [LARGE SCALE GENOMIC DNA]</scope>
    <source>
        <strain evidence="1 2">UAMH 7357</strain>
    </source>
</reference>
<dbReference type="GO" id="GO:0033540">
    <property type="term" value="P:fatty acid beta-oxidation using acyl-CoA oxidase"/>
    <property type="evidence" value="ECO:0007669"/>
    <property type="project" value="TreeGrafter"/>
</dbReference>
<name>A0A2J6Q4E6_9HELO</name>
<dbReference type="Proteomes" id="UP000235672">
    <property type="component" value="Unassembled WGS sequence"/>
</dbReference>
<dbReference type="STRING" id="1745343.A0A2J6Q4E6"/>
<dbReference type="InterPro" id="IPR012258">
    <property type="entry name" value="Acyl-CoA_oxidase"/>
</dbReference>
<dbReference type="GO" id="GO:0071949">
    <property type="term" value="F:FAD binding"/>
    <property type="evidence" value="ECO:0007669"/>
    <property type="project" value="InterPro"/>
</dbReference>
<keyword evidence="2" id="KW-1185">Reference proteome</keyword>
<evidence type="ECO:0000313" key="2">
    <source>
        <dbReference type="Proteomes" id="UP000235672"/>
    </source>
</evidence>
<proteinExistence type="predicted"/>
<dbReference type="GO" id="GO:0055088">
    <property type="term" value="P:lipid homeostasis"/>
    <property type="evidence" value="ECO:0007669"/>
    <property type="project" value="TreeGrafter"/>
</dbReference>
<accession>A0A2J6Q4E6</accession>